<dbReference type="InterPro" id="IPR050490">
    <property type="entry name" value="Bact_solute-bd_prot1"/>
</dbReference>
<dbReference type="SUPFAM" id="SSF53850">
    <property type="entry name" value="Periplasmic binding protein-like II"/>
    <property type="match status" value="1"/>
</dbReference>
<evidence type="ECO:0000256" key="2">
    <source>
        <dbReference type="ARBA" id="ARBA00008520"/>
    </source>
</evidence>
<keyword evidence="5" id="KW-1185">Reference proteome</keyword>
<name>A0A839SQG1_9PROT</name>
<dbReference type="CDD" id="cd14748">
    <property type="entry name" value="PBP2_UgpB"/>
    <property type="match status" value="1"/>
</dbReference>
<dbReference type="Pfam" id="PF13416">
    <property type="entry name" value="SBP_bac_8"/>
    <property type="match status" value="1"/>
</dbReference>
<sequence>MFRIIRNTAFGAAVALVGLAATATADAKTELTMYYPVAVGGPLTEVVDKLVADFEAENPDIDVNAIYAGNYNDARIKALAALKSGEPAQLAVMFSIDIYELIEQDAIIAFDDIVSSEEDKAWLKGFYPALMENGITDDKTWGIPFQRSTIVMYYNKDAFREAGLDPENPPQTWDELASMGKKLVKKAGDGTVERWGAMIPSTGYPYWMFGALTKQNGQVLMSGDGATTFFDAPATIEALEYWKGLGSEMGVMPEGTIEWGTLRQNFLEGKTAIMWHSTGNLTAVKDNASFDFGVAMLPSKVSRGTPTGGGNFYIFKDTSEAEQQAALKLIKFLTQPERTAEWSIKTGYIGTRPDAYETDKLKNYVVEFPPAAVARDQLEFATAELSTYQTGRVRKLLDDAIQAALTGSKSPTEALTEAQKAADGLLRRYR</sequence>
<evidence type="ECO:0000313" key="5">
    <source>
        <dbReference type="Proteomes" id="UP000581135"/>
    </source>
</evidence>
<dbReference type="Proteomes" id="UP000581135">
    <property type="component" value="Unassembled WGS sequence"/>
</dbReference>
<dbReference type="InterPro" id="IPR006059">
    <property type="entry name" value="SBP"/>
</dbReference>
<accession>A0A839SQG1</accession>
<feature type="chain" id="PRO_5032933778" evidence="3">
    <location>
        <begin position="28"/>
        <end position="430"/>
    </location>
</feature>
<evidence type="ECO:0000256" key="1">
    <source>
        <dbReference type="ARBA" id="ARBA00004418"/>
    </source>
</evidence>
<dbReference type="RefSeq" id="WP_183414994.1">
    <property type="nucleotide sequence ID" value="NZ_JACHXA010000001.1"/>
</dbReference>
<proteinExistence type="inferred from homology"/>
<protein>
    <submittedName>
        <fullName evidence="4">sn-glycerol 3-phosphate transport system substrate-binding protein</fullName>
    </submittedName>
</protein>
<feature type="signal peptide" evidence="3">
    <location>
        <begin position="1"/>
        <end position="27"/>
    </location>
</feature>
<comment type="caution">
    <text evidence="4">The sequence shown here is derived from an EMBL/GenBank/DDBJ whole genome shotgun (WGS) entry which is preliminary data.</text>
</comment>
<evidence type="ECO:0000313" key="4">
    <source>
        <dbReference type="EMBL" id="MBB3064189.1"/>
    </source>
</evidence>
<gene>
    <name evidence="4" type="ORF">FHR98_000454</name>
</gene>
<dbReference type="AlphaFoldDB" id="A0A839SQG1"/>
<organism evidence="4 5">
    <name type="scientific">Limibacillus halophilus</name>
    <dbReference type="NCBI Taxonomy" id="1579333"/>
    <lineage>
        <taxon>Bacteria</taxon>
        <taxon>Pseudomonadati</taxon>
        <taxon>Pseudomonadota</taxon>
        <taxon>Alphaproteobacteria</taxon>
        <taxon>Rhodospirillales</taxon>
        <taxon>Rhodovibrionaceae</taxon>
        <taxon>Limibacillus</taxon>
    </lineage>
</organism>
<dbReference type="Gene3D" id="3.40.190.10">
    <property type="entry name" value="Periplasmic binding protein-like II"/>
    <property type="match status" value="2"/>
</dbReference>
<comment type="subcellular location">
    <subcellularLocation>
        <location evidence="1">Periplasm</location>
    </subcellularLocation>
</comment>
<comment type="similarity">
    <text evidence="2">Belongs to the bacterial solute-binding protein 1 family.</text>
</comment>
<keyword evidence="3" id="KW-0732">Signal</keyword>
<dbReference type="PANTHER" id="PTHR43649">
    <property type="entry name" value="ARABINOSE-BINDING PROTEIN-RELATED"/>
    <property type="match status" value="1"/>
</dbReference>
<evidence type="ECO:0000256" key="3">
    <source>
        <dbReference type="SAM" id="SignalP"/>
    </source>
</evidence>
<reference evidence="4 5" key="1">
    <citation type="submission" date="2020-08" db="EMBL/GenBank/DDBJ databases">
        <title>Genomic Encyclopedia of Type Strains, Phase III (KMG-III): the genomes of soil and plant-associated and newly described type strains.</title>
        <authorList>
            <person name="Whitman W."/>
        </authorList>
    </citation>
    <scope>NUCLEOTIDE SEQUENCE [LARGE SCALE GENOMIC DNA]</scope>
    <source>
        <strain evidence="4 5">CECT 8803</strain>
    </source>
</reference>
<dbReference type="EMBL" id="JACHXA010000001">
    <property type="protein sequence ID" value="MBB3064189.1"/>
    <property type="molecule type" value="Genomic_DNA"/>
</dbReference>
<dbReference type="PANTHER" id="PTHR43649:SF30">
    <property type="entry name" value="ABC TRANSPORTER SUBSTRATE-BINDING PROTEIN"/>
    <property type="match status" value="1"/>
</dbReference>
<dbReference type="GO" id="GO:0042597">
    <property type="term" value="C:periplasmic space"/>
    <property type="evidence" value="ECO:0007669"/>
    <property type="project" value="UniProtKB-SubCell"/>
</dbReference>